<keyword evidence="2" id="KW-0342">GTP-binding</keyword>
<dbReference type="SMART" id="SM00174">
    <property type="entry name" value="RHO"/>
    <property type="match status" value="1"/>
</dbReference>
<dbReference type="EMBL" id="JAPFFF010000010">
    <property type="protein sequence ID" value="KAK8880452.1"/>
    <property type="molecule type" value="Genomic_DNA"/>
</dbReference>
<proteinExistence type="predicted"/>
<dbReference type="PROSITE" id="PS51420">
    <property type="entry name" value="RHO"/>
    <property type="match status" value="1"/>
</dbReference>
<sequence>MRKKVVNILTVGDGSIGKMSFLWAYSKNEIPPDNVPTVFDTYLSTVKVKDQTVDFKLSDTSSQDDMEDLGAMSYANVDIFLICFSIIDPISFENVEKKWVAEIKRYVKQPFIVLVGLKSDLRNNESTNNDLSQKNAQPISYLQGKSKSEKIGAECYCECSSKSLDSVKSVFDQAFETLFKSKKGCNCNIYLKNQLKQVLYFLIFKHK</sequence>
<dbReference type="SMART" id="SM00175">
    <property type="entry name" value="RAB"/>
    <property type="match status" value="1"/>
</dbReference>
<reference evidence="3 4" key="1">
    <citation type="submission" date="2024-04" db="EMBL/GenBank/DDBJ databases">
        <title>Tritrichomonas musculus Genome.</title>
        <authorList>
            <person name="Alves-Ferreira E."/>
            <person name="Grigg M."/>
            <person name="Lorenzi H."/>
            <person name="Galac M."/>
        </authorList>
    </citation>
    <scope>NUCLEOTIDE SEQUENCE [LARGE SCALE GENOMIC DNA]</scope>
    <source>
        <strain evidence="3 4">EAF2021</strain>
    </source>
</reference>
<evidence type="ECO:0000313" key="3">
    <source>
        <dbReference type="EMBL" id="KAK8880452.1"/>
    </source>
</evidence>
<accession>A0ABR2JP41</accession>
<comment type="caution">
    <text evidence="3">The sequence shown here is derived from an EMBL/GenBank/DDBJ whole genome shotgun (WGS) entry which is preliminary data.</text>
</comment>
<dbReference type="SMART" id="SM00173">
    <property type="entry name" value="RAS"/>
    <property type="match status" value="1"/>
</dbReference>
<name>A0ABR2JP41_9EUKA</name>
<dbReference type="NCBIfam" id="TIGR00231">
    <property type="entry name" value="small_GTP"/>
    <property type="match status" value="1"/>
</dbReference>
<protein>
    <submittedName>
        <fullName evidence="3">Rho- GTP-binding protein RhoN</fullName>
    </submittedName>
</protein>
<dbReference type="Gene3D" id="3.40.50.300">
    <property type="entry name" value="P-loop containing nucleotide triphosphate hydrolases"/>
    <property type="match status" value="1"/>
</dbReference>
<dbReference type="Pfam" id="PF00071">
    <property type="entry name" value="Ras"/>
    <property type="match status" value="1"/>
</dbReference>
<dbReference type="InterPro" id="IPR027417">
    <property type="entry name" value="P-loop_NTPase"/>
</dbReference>
<gene>
    <name evidence="3" type="ORF">M9Y10_003126</name>
</gene>
<keyword evidence="4" id="KW-1185">Reference proteome</keyword>
<dbReference type="SUPFAM" id="SSF52540">
    <property type="entry name" value="P-loop containing nucleoside triphosphate hydrolases"/>
    <property type="match status" value="1"/>
</dbReference>
<dbReference type="PROSITE" id="PS51419">
    <property type="entry name" value="RAB"/>
    <property type="match status" value="1"/>
</dbReference>
<dbReference type="Proteomes" id="UP001470230">
    <property type="component" value="Unassembled WGS sequence"/>
</dbReference>
<dbReference type="CDD" id="cd00157">
    <property type="entry name" value="Rho"/>
    <property type="match status" value="1"/>
</dbReference>
<dbReference type="InterPro" id="IPR003578">
    <property type="entry name" value="Small_GTPase_Rho"/>
</dbReference>
<dbReference type="InterPro" id="IPR001806">
    <property type="entry name" value="Small_GTPase"/>
</dbReference>
<dbReference type="PANTHER" id="PTHR24072">
    <property type="entry name" value="RHO FAMILY GTPASE"/>
    <property type="match status" value="1"/>
</dbReference>
<keyword evidence="1" id="KW-0547">Nucleotide-binding</keyword>
<dbReference type="PRINTS" id="PR00449">
    <property type="entry name" value="RASTRNSFRMNG"/>
</dbReference>
<evidence type="ECO:0000256" key="1">
    <source>
        <dbReference type="ARBA" id="ARBA00022741"/>
    </source>
</evidence>
<dbReference type="PROSITE" id="PS51421">
    <property type="entry name" value="RAS"/>
    <property type="match status" value="1"/>
</dbReference>
<dbReference type="InterPro" id="IPR005225">
    <property type="entry name" value="Small_GTP-bd"/>
</dbReference>
<evidence type="ECO:0000256" key="2">
    <source>
        <dbReference type="ARBA" id="ARBA00023134"/>
    </source>
</evidence>
<evidence type="ECO:0000313" key="4">
    <source>
        <dbReference type="Proteomes" id="UP001470230"/>
    </source>
</evidence>
<organism evidence="3 4">
    <name type="scientific">Tritrichomonas musculus</name>
    <dbReference type="NCBI Taxonomy" id="1915356"/>
    <lineage>
        <taxon>Eukaryota</taxon>
        <taxon>Metamonada</taxon>
        <taxon>Parabasalia</taxon>
        <taxon>Tritrichomonadida</taxon>
        <taxon>Tritrichomonadidae</taxon>
        <taxon>Tritrichomonas</taxon>
    </lineage>
</organism>